<keyword evidence="1" id="KW-1133">Transmembrane helix</keyword>
<gene>
    <name evidence="2" type="ORF">DSAG12_02690</name>
</gene>
<evidence type="ECO:0000256" key="1">
    <source>
        <dbReference type="SAM" id="Phobius"/>
    </source>
</evidence>
<name>A0A5B9DDK9_9ARCH</name>
<feature type="transmembrane region" description="Helical" evidence="1">
    <location>
        <begin position="13"/>
        <end position="35"/>
    </location>
</feature>
<sequence>MIAPRVALRAVKIVAKVVVIIVLRAVVIVVVRAAVVVEMHLEFQSLESILLHRSLL</sequence>
<evidence type="ECO:0000313" key="2">
    <source>
        <dbReference type="EMBL" id="QEE16860.1"/>
    </source>
</evidence>
<dbReference type="EMBL" id="CP042905">
    <property type="protein sequence ID" value="QEE16860.1"/>
    <property type="molecule type" value="Genomic_DNA"/>
</dbReference>
<keyword evidence="1" id="KW-0812">Transmembrane</keyword>
<keyword evidence="1" id="KW-0472">Membrane</keyword>
<reference evidence="2" key="1">
    <citation type="journal article" date="2020" name="Nature">
        <title>Isolation of an archaeon at the prokaryote-eukaryote interface.</title>
        <authorList>
            <person name="Imachi H."/>
            <person name="Nobu M.K."/>
            <person name="Nakahara N."/>
            <person name="Morono Y."/>
            <person name="Ogawara M."/>
            <person name="Takaki Y."/>
            <person name="Takano Y."/>
            <person name="Uematsu K."/>
            <person name="Ikuta T."/>
            <person name="Ito M."/>
            <person name="Matsui Y."/>
            <person name="Miyazaki M."/>
            <person name="Murata K."/>
            <person name="Saito Y."/>
            <person name="Sakai S."/>
            <person name="Song C."/>
            <person name="Tasumi E."/>
            <person name="Yamanaka Y."/>
            <person name="Yamaguchi T."/>
            <person name="Kamagata Y."/>
            <person name="Tamaki H."/>
            <person name="Takai K."/>
        </authorList>
    </citation>
    <scope>NUCLEOTIDE SEQUENCE [LARGE SCALE GENOMIC DNA]</scope>
    <source>
        <strain evidence="2">MK-D1</strain>
    </source>
</reference>
<protein>
    <submittedName>
        <fullName evidence="2">Uncharacterized protein</fullName>
    </submittedName>
</protein>
<organism evidence="2">
    <name type="scientific">Promethearchaeum syntrophicum</name>
    <dbReference type="NCBI Taxonomy" id="2594042"/>
    <lineage>
        <taxon>Archaea</taxon>
        <taxon>Promethearchaeati</taxon>
        <taxon>Promethearchaeota</taxon>
        <taxon>Promethearchaeia</taxon>
        <taxon>Promethearchaeales</taxon>
        <taxon>Promethearchaeaceae</taxon>
        <taxon>Promethearchaeum</taxon>
    </lineage>
</organism>
<proteinExistence type="predicted"/>
<dbReference type="AlphaFoldDB" id="A0A5B9DDK9"/>
<accession>A0A5B9DDK9</accession>